<dbReference type="AlphaFoldDB" id="A0A6I2MSR0"/>
<dbReference type="EMBL" id="WKJH01000024">
    <property type="protein sequence ID" value="MRX65595.1"/>
    <property type="molecule type" value="Genomic_DNA"/>
</dbReference>
<organism evidence="3 4">
    <name type="scientific">Maribacter luteus</name>
    <dbReference type="NCBI Taxonomy" id="2594478"/>
    <lineage>
        <taxon>Bacteria</taxon>
        <taxon>Pseudomonadati</taxon>
        <taxon>Bacteroidota</taxon>
        <taxon>Flavobacteriia</taxon>
        <taxon>Flavobacteriales</taxon>
        <taxon>Flavobacteriaceae</taxon>
        <taxon>Maribacter</taxon>
    </lineage>
</organism>
<dbReference type="Proteomes" id="UP000443153">
    <property type="component" value="Unassembled WGS sequence"/>
</dbReference>
<dbReference type="RefSeq" id="WP_154368553.1">
    <property type="nucleotide sequence ID" value="NZ_WKJH01000024.1"/>
</dbReference>
<dbReference type="Pfam" id="PF18962">
    <property type="entry name" value="Por_Secre_tail"/>
    <property type="match status" value="1"/>
</dbReference>
<evidence type="ECO:0000313" key="3">
    <source>
        <dbReference type="EMBL" id="MRX65595.1"/>
    </source>
</evidence>
<reference evidence="3 4" key="1">
    <citation type="submission" date="2019-11" db="EMBL/GenBank/DDBJ databases">
        <title>Maribacter lutea sp. nov., a marine bacterium isolated from intertidal sand.</title>
        <authorList>
            <person name="Liu A."/>
        </authorList>
    </citation>
    <scope>NUCLEOTIDE SEQUENCE [LARGE SCALE GENOMIC DNA]</scope>
    <source>
        <strain evidence="3 4">RZ05</strain>
    </source>
</reference>
<dbReference type="InterPro" id="IPR026444">
    <property type="entry name" value="Secre_tail"/>
</dbReference>
<dbReference type="OrthoDB" id="1122048at2"/>
<protein>
    <recommendedName>
        <fullName evidence="2">Secretion system C-terminal sorting domain-containing protein</fullName>
    </recommendedName>
</protein>
<proteinExistence type="predicted"/>
<keyword evidence="4" id="KW-1185">Reference proteome</keyword>
<keyword evidence="1" id="KW-0732">Signal</keyword>
<comment type="caution">
    <text evidence="3">The sequence shown here is derived from an EMBL/GenBank/DDBJ whole genome shotgun (WGS) entry which is preliminary data.</text>
</comment>
<evidence type="ECO:0000256" key="1">
    <source>
        <dbReference type="ARBA" id="ARBA00022729"/>
    </source>
</evidence>
<name>A0A6I2MSR0_9FLAO</name>
<feature type="domain" description="Secretion system C-terminal sorting" evidence="2">
    <location>
        <begin position="43"/>
        <end position="97"/>
    </location>
</feature>
<gene>
    <name evidence="3" type="ORF">GJ691_15685</name>
</gene>
<evidence type="ECO:0000259" key="2">
    <source>
        <dbReference type="Pfam" id="PF18962"/>
    </source>
</evidence>
<accession>A0A6I2MSR0</accession>
<sequence length="195" mass="22277">MKRIMKITLSITFLLISALGMANEMDLRIISEKESKTLLFKYDNSTTDAELRFIDVEGNVIFTESLEDNAEYTKKFNLSTLASGIYFLQVEDAIKETAFTITVDDTNVAIRNKSEKNKPVFREKEGMVFLNLLNLDKEEVAMTIYDGNNRTVSKEIVENRTIVEKAFNFTNAHKGHYTIKVKKGNATYYESIAID</sequence>
<evidence type="ECO:0000313" key="4">
    <source>
        <dbReference type="Proteomes" id="UP000443153"/>
    </source>
</evidence>